<feature type="domain" description="Heterokaryon incompatibility" evidence="1">
    <location>
        <begin position="67"/>
        <end position="204"/>
    </location>
</feature>
<keyword evidence="3" id="KW-1185">Reference proteome</keyword>
<organism evidence="2 3">
    <name type="scientific">Neofusicoccum ribis</name>
    <dbReference type="NCBI Taxonomy" id="45134"/>
    <lineage>
        <taxon>Eukaryota</taxon>
        <taxon>Fungi</taxon>
        <taxon>Dikarya</taxon>
        <taxon>Ascomycota</taxon>
        <taxon>Pezizomycotina</taxon>
        <taxon>Dothideomycetes</taxon>
        <taxon>Dothideomycetes incertae sedis</taxon>
        <taxon>Botryosphaeriales</taxon>
        <taxon>Botryosphaeriaceae</taxon>
        <taxon>Neofusicoccum</taxon>
    </lineage>
</organism>
<comment type="caution">
    <text evidence="2">The sequence shown here is derived from an EMBL/GenBank/DDBJ whole genome shotgun (WGS) entry which is preliminary data.</text>
</comment>
<proteinExistence type="predicted"/>
<gene>
    <name evidence="2" type="primary">FKS1_2</name>
    <name evidence="2" type="ORF">SLS56_010403</name>
</gene>
<dbReference type="EMBL" id="JAJVDC020000200">
    <property type="protein sequence ID" value="KAL1618800.1"/>
    <property type="molecule type" value="Genomic_DNA"/>
</dbReference>
<protein>
    <submittedName>
        <fullName evidence="2">1,3-beta-D-glucan synthase</fullName>
    </submittedName>
</protein>
<evidence type="ECO:0000313" key="3">
    <source>
        <dbReference type="Proteomes" id="UP001521116"/>
    </source>
</evidence>
<dbReference type="InterPro" id="IPR052895">
    <property type="entry name" value="HetReg/Transcr_Mod"/>
</dbReference>
<evidence type="ECO:0000259" key="1">
    <source>
        <dbReference type="Pfam" id="PF06985"/>
    </source>
</evidence>
<dbReference type="Pfam" id="PF06985">
    <property type="entry name" value="HET"/>
    <property type="match status" value="1"/>
</dbReference>
<dbReference type="InterPro" id="IPR010730">
    <property type="entry name" value="HET"/>
</dbReference>
<evidence type="ECO:0000313" key="2">
    <source>
        <dbReference type="EMBL" id="KAL1618800.1"/>
    </source>
</evidence>
<dbReference type="PANTHER" id="PTHR24148:SF73">
    <property type="entry name" value="HET DOMAIN PROTEIN (AFU_ORTHOLOGUE AFUA_8G01020)"/>
    <property type="match status" value="1"/>
</dbReference>
<accession>A0ABR3SF69</accession>
<sequence>MSHLVYRPKPPYPRWIRLVQLLPVKEGSPEKFSTEQPPQSPAVTSTTISCVLIDVPFDDEGLALPPYTALSYCWGAPHPSQTVILNGIHVQVGENLEAALQQLRHKDESRLLWVDALCINQEDNEEKEAQVRIMSQIFRRAMSVIAWMGSERSGTKLAMDWIARSSGPTANIEHPLYGKHKDLKQALLQLFNCPYWSRIWIIQELVNAKDLVYQCGDITVTEAQLRKAVDLLREIKGEFWDQCRNTQNVTMLRTHTGKPILIYLLRQFRQYHATLREDKVFALLGLARDMNNILPNYSLPCQMSYMALARALIDEGYIEILSLCEARRPAHDDIMLPSWVPDWSRKGIRDPLQQRELERGTMPLCARLEPVYNACGQREWTTTAQRENRHVNASRQDVLLQLEVIFIGQVKRQGNDWADHAGKWIHSILELVDRTTKEANAEQRFKAALRTAVADQQLRARNPDGLKLRMEEQLLSDVFKQLRGMNLRNMSNGAFWGLDIGDFYQQMWCLAWGRRPFTAADYIGLGPAEAQVGDCLCLVRGSGIPYVVRRGQAKTYQLIGEAYVDGCMDGELPDGHLQPEFIVLV</sequence>
<reference evidence="2 3" key="1">
    <citation type="submission" date="2024-02" db="EMBL/GenBank/DDBJ databases">
        <title>De novo assembly and annotation of 12 fungi associated with fruit tree decline syndrome in Ontario, Canada.</title>
        <authorList>
            <person name="Sulman M."/>
            <person name="Ellouze W."/>
            <person name="Ilyukhin E."/>
        </authorList>
    </citation>
    <scope>NUCLEOTIDE SEQUENCE [LARGE SCALE GENOMIC DNA]</scope>
    <source>
        <strain evidence="2 3">M1-105</strain>
    </source>
</reference>
<dbReference type="Proteomes" id="UP001521116">
    <property type="component" value="Unassembled WGS sequence"/>
</dbReference>
<dbReference type="Pfam" id="PF26639">
    <property type="entry name" value="Het-6_barrel"/>
    <property type="match status" value="1"/>
</dbReference>
<dbReference type="PANTHER" id="PTHR24148">
    <property type="entry name" value="ANKYRIN REPEAT DOMAIN-CONTAINING PROTEIN 39 HOMOLOG-RELATED"/>
    <property type="match status" value="1"/>
</dbReference>
<name>A0ABR3SF69_9PEZI</name>